<dbReference type="GO" id="GO:0016787">
    <property type="term" value="F:hydrolase activity"/>
    <property type="evidence" value="ECO:0007669"/>
    <property type="project" value="UniProtKB-KW"/>
</dbReference>
<feature type="chain" id="PRO_5004824420" evidence="3">
    <location>
        <begin position="19"/>
        <end position="532"/>
    </location>
</feature>
<dbReference type="eggNOG" id="ENOG502RY03">
    <property type="taxonomic scope" value="Eukaryota"/>
</dbReference>
<evidence type="ECO:0000256" key="2">
    <source>
        <dbReference type="ARBA" id="ARBA00022801"/>
    </source>
</evidence>
<dbReference type="InterPro" id="IPR000073">
    <property type="entry name" value="AB_hydrolase_1"/>
</dbReference>
<dbReference type="Pfam" id="PF00561">
    <property type="entry name" value="Abhydrolase_1"/>
    <property type="match status" value="1"/>
</dbReference>
<evidence type="ECO:0000256" key="3">
    <source>
        <dbReference type="SAM" id="SignalP"/>
    </source>
</evidence>
<dbReference type="InParanoid" id="W2SAF2"/>
<keyword evidence="7" id="KW-1185">Reference proteome</keyword>
<protein>
    <submittedName>
        <fullName evidence="6">Uncharacterized protein</fullName>
    </submittedName>
</protein>
<dbReference type="PANTHER" id="PTHR43248:SF25">
    <property type="entry name" value="AB HYDROLASE-1 DOMAIN-CONTAINING PROTEIN-RELATED"/>
    <property type="match status" value="1"/>
</dbReference>
<evidence type="ECO:0000256" key="1">
    <source>
        <dbReference type="ARBA" id="ARBA00010088"/>
    </source>
</evidence>
<feature type="domain" description="AB hydrolase-1" evidence="4">
    <location>
        <begin position="89"/>
        <end position="275"/>
    </location>
</feature>
<feature type="domain" description="Peptidase S33 tripeptidyl aminopeptidase-like C-terminal" evidence="5">
    <location>
        <begin position="408"/>
        <end position="506"/>
    </location>
</feature>
<dbReference type="STRING" id="1220924.W2SAF2"/>
<dbReference type="InterPro" id="IPR051601">
    <property type="entry name" value="Serine_prot/Carboxylest_S33"/>
</dbReference>
<sequence>MSFTLAVTALGLSAVAGALPHARTQKTIEWNSCPELNENITLQVGNIPILPFECGSLTVPLDYTEPDSDPLDLAVFRVKATKEPVLGSVMFNPGGPGGTGGLDFNSAATDLRANVGEQWDLVSWDPRGTGNTIPFNCPLEGLDGSAPAAKRDVGTLASGNLTEGFLNGGWEYAGAIADSCFSTANETGELIGTVFAVRDMMNIVDALCEDGLLRYYGWSYGTALGSYAAALFPDRVERMVLDGNIDPVAYQSGTWGDWVDDIDEVFWTFLESCFDNKEECALAQFVNANSTQDMLDVINLALEPLAENATTSIEAYVNLITVKSPLIRPLYFPAQWPAFAEAIVALLNPTEAPEEPAADATPAVEPYDQAVNALLGIRGSDAIFRPETAEEYLPTVEYQANVSKSFSDVQYISIWASARWKMDAKERYFGDFNKTTKTPILYVNGNYDPVTPISDARSASAGFKGSVVLEHNGLGHGIFADPSTCVQKHVQQYFLDGTLPDPDTVCEPDLGPWELAAARNGSILGALELTSS</sequence>
<dbReference type="HOGENOM" id="CLU_013364_5_0_1"/>
<dbReference type="Proteomes" id="UP000030752">
    <property type="component" value="Unassembled WGS sequence"/>
</dbReference>
<dbReference type="EMBL" id="KB822712">
    <property type="protein sequence ID" value="ETN45711.1"/>
    <property type="molecule type" value="Genomic_DNA"/>
</dbReference>
<dbReference type="GeneID" id="19976883"/>
<name>W2SAF2_CYPE1</name>
<dbReference type="RefSeq" id="XP_008712439.1">
    <property type="nucleotide sequence ID" value="XM_008714217.1"/>
</dbReference>
<proteinExistence type="inferred from homology"/>
<dbReference type="AlphaFoldDB" id="W2SAF2"/>
<dbReference type="VEuPathDB" id="FungiDB:HMPREF1541_09544"/>
<accession>W2SAF2</accession>
<evidence type="ECO:0000313" key="6">
    <source>
        <dbReference type="EMBL" id="ETN45711.1"/>
    </source>
</evidence>
<keyword evidence="3" id="KW-0732">Signal</keyword>
<dbReference type="Gene3D" id="3.40.50.1820">
    <property type="entry name" value="alpha/beta hydrolase"/>
    <property type="match status" value="1"/>
</dbReference>
<dbReference type="PANTHER" id="PTHR43248">
    <property type="entry name" value="2-SUCCINYL-6-HYDROXY-2,4-CYCLOHEXADIENE-1-CARBOXYLATE SYNTHASE"/>
    <property type="match status" value="1"/>
</dbReference>
<feature type="signal peptide" evidence="3">
    <location>
        <begin position="1"/>
        <end position="18"/>
    </location>
</feature>
<evidence type="ECO:0000259" key="4">
    <source>
        <dbReference type="Pfam" id="PF00561"/>
    </source>
</evidence>
<evidence type="ECO:0000313" key="7">
    <source>
        <dbReference type="Proteomes" id="UP000030752"/>
    </source>
</evidence>
<comment type="similarity">
    <text evidence="1">Belongs to the peptidase S33 family.</text>
</comment>
<gene>
    <name evidence="6" type="ORF">HMPREF1541_09544</name>
</gene>
<dbReference type="InterPro" id="IPR013595">
    <property type="entry name" value="Pept_S33_TAP-like_C"/>
</dbReference>
<dbReference type="OrthoDB" id="425534at2759"/>
<dbReference type="Pfam" id="PF08386">
    <property type="entry name" value="Abhydrolase_4"/>
    <property type="match status" value="1"/>
</dbReference>
<keyword evidence="2" id="KW-0378">Hydrolase</keyword>
<evidence type="ECO:0000259" key="5">
    <source>
        <dbReference type="Pfam" id="PF08386"/>
    </source>
</evidence>
<dbReference type="InterPro" id="IPR029058">
    <property type="entry name" value="AB_hydrolase_fold"/>
</dbReference>
<reference evidence="6 7" key="1">
    <citation type="submission" date="2013-03" db="EMBL/GenBank/DDBJ databases">
        <title>The Genome Sequence of Phialophora europaea CBS 101466.</title>
        <authorList>
            <consortium name="The Broad Institute Genomics Platform"/>
            <person name="Cuomo C."/>
            <person name="de Hoog S."/>
            <person name="Gorbushina A."/>
            <person name="Walker B."/>
            <person name="Young S.K."/>
            <person name="Zeng Q."/>
            <person name="Gargeya S."/>
            <person name="Fitzgerald M."/>
            <person name="Haas B."/>
            <person name="Abouelleil A."/>
            <person name="Allen A.W."/>
            <person name="Alvarado L."/>
            <person name="Arachchi H.M."/>
            <person name="Berlin A.M."/>
            <person name="Chapman S.B."/>
            <person name="Gainer-Dewar J."/>
            <person name="Goldberg J."/>
            <person name="Griggs A."/>
            <person name="Gujja S."/>
            <person name="Hansen M."/>
            <person name="Howarth C."/>
            <person name="Imamovic A."/>
            <person name="Ireland A."/>
            <person name="Larimer J."/>
            <person name="McCowan C."/>
            <person name="Murphy C."/>
            <person name="Pearson M."/>
            <person name="Poon T.W."/>
            <person name="Priest M."/>
            <person name="Roberts A."/>
            <person name="Saif S."/>
            <person name="Shea T."/>
            <person name="Sisk P."/>
            <person name="Sykes S."/>
            <person name="Wortman J."/>
            <person name="Nusbaum C."/>
            <person name="Birren B."/>
        </authorList>
    </citation>
    <scope>NUCLEOTIDE SEQUENCE [LARGE SCALE GENOMIC DNA]</scope>
    <source>
        <strain evidence="6 7">CBS 101466</strain>
    </source>
</reference>
<dbReference type="SUPFAM" id="SSF53474">
    <property type="entry name" value="alpha/beta-Hydrolases"/>
    <property type="match status" value="1"/>
</dbReference>
<organism evidence="6 7">
    <name type="scientific">Cyphellophora europaea (strain CBS 101466)</name>
    <name type="common">Phialophora europaea</name>
    <dbReference type="NCBI Taxonomy" id="1220924"/>
    <lineage>
        <taxon>Eukaryota</taxon>
        <taxon>Fungi</taxon>
        <taxon>Dikarya</taxon>
        <taxon>Ascomycota</taxon>
        <taxon>Pezizomycotina</taxon>
        <taxon>Eurotiomycetes</taxon>
        <taxon>Chaetothyriomycetidae</taxon>
        <taxon>Chaetothyriales</taxon>
        <taxon>Cyphellophoraceae</taxon>
        <taxon>Cyphellophora</taxon>
    </lineage>
</organism>